<feature type="compositionally biased region" description="Basic and acidic residues" evidence="1">
    <location>
        <begin position="85"/>
        <end position="102"/>
    </location>
</feature>
<name>A0A0D3H2C7_9ORYZ</name>
<feature type="compositionally biased region" description="Polar residues" evidence="1">
    <location>
        <begin position="484"/>
        <end position="498"/>
    </location>
</feature>
<feature type="compositionally biased region" description="Basic residues" evidence="1">
    <location>
        <begin position="103"/>
        <end position="119"/>
    </location>
</feature>
<feature type="compositionally biased region" description="Low complexity" evidence="1">
    <location>
        <begin position="189"/>
        <end position="198"/>
    </location>
</feature>
<evidence type="ECO:0000256" key="1">
    <source>
        <dbReference type="SAM" id="MobiDB-lite"/>
    </source>
</evidence>
<feature type="compositionally biased region" description="Polar residues" evidence="1">
    <location>
        <begin position="296"/>
        <end position="309"/>
    </location>
</feature>
<feature type="region of interest" description="Disordered" evidence="1">
    <location>
        <begin position="238"/>
        <end position="331"/>
    </location>
</feature>
<dbReference type="EnsemblPlants" id="OBART08G21160.1">
    <property type="protein sequence ID" value="OBART08G21160.1"/>
    <property type="gene ID" value="OBART08G21160"/>
</dbReference>
<feature type="compositionally biased region" description="Low complexity" evidence="1">
    <location>
        <begin position="526"/>
        <end position="538"/>
    </location>
</feature>
<feature type="region of interest" description="Disordered" evidence="1">
    <location>
        <begin position="56"/>
        <end position="140"/>
    </location>
</feature>
<dbReference type="PaxDb" id="65489-OBART08G21160.1"/>
<dbReference type="PANTHER" id="PTHR34660">
    <property type="entry name" value="MYB-LIKE PROTEIN X"/>
    <property type="match status" value="1"/>
</dbReference>
<feature type="compositionally biased region" description="Basic residues" evidence="1">
    <location>
        <begin position="74"/>
        <end position="84"/>
    </location>
</feature>
<protein>
    <submittedName>
        <fullName evidence="2">Uncharacterized protein</fullName>
    </submittedName>
</protein>
<feature type="compositionally biased region" description="Basic and acidic residues" evidence="1">
    <location>
        <begin position="365"/>
        <end position="399"/>
    </location>
</feature>
<accession>A0A0D3H2C7</accession>
<dbReference type="HOGENOM" id="CLU_019958_0_0_1"/>
<sequence length="612" mass="68277">MRCVSGATAAVGGAGGDCSDSDRGGAVPGFQFHLLWLWLGIGGGERGTMSRCFPFPPPGYEAKPRIEHNDLLKKGKHKEKKHKKESKERRGRERKEKNSDRRKDKHSKKHKREKHKDKRKNKDDDRYTNQTLEKATLRNADLDNGRLKEKIQHEAVKDIKPANELVTQILDQEGHANHTSSSTGKLLPSTKSFGSAGSKGKKRSLSSVIEKSRQPTHLNHEMIEKKYSVAYDCASLGSKPRLQNGRSLQVGSAEKHSNTNRKHSHNRMDRPQRNTEGTSTITTVVSGAERAPNGVVTPSPNSLLRTEQVGQDPVVSSHFPSRNSDSMSPRGLMEIRNGNNSDFQIRMDRQSVRSKAGAVKRKGKTKELKSNDHKYVEDKDRDRLANERKTKDRIEEKEKVGKVVVSKQERKELDSLGASKNKIDGLQRQLGQLNEEFTSDDVKKRKDAEANSSLLVAEHSMRMNKLPRISPTDPRTNGEILDYSQGSGPSSPVGTNTYKADRFQDSKECYNNGVTGSHHLKEPKTSVSSSNHGSSQVSPKPPHPDAKYLGQVYSIPAMDDWSKCIDQSWLLSRGSVDWKSEILEAAESPRVWAEARLIDSADVVALPYVVPL</sequence>
<organism evidence="2">
    <name type="scientific">Oryza barthii</name>
    <dbReference type="NCBI Taxonomy" id="65489"/>
    <lineage>
        <taxon>Eukaryota</taxon>
        <taxon>Viridiplantae</taxon>
        <taxon>Streptophyta</taxon>
        <taxon>Embryophyta</taxon>
        <taxon>Tracheophyta</taxon>
        <taxon>Spermatophyta</taxon>
        <taxon>Magnoliopsida</taxon>
        <taxon>Liliopsida</taxon>
        <taxon>Poales</taxon>
        <taxon>Poaceae</taxon>
        <taxon>BOP clade</taxon>
        <taxon>Oryzoideae</taxon>
        <taxon>Oryzeae</taxon>
        <taxon>Oryzinae</taxon>
        <taxon>Oryza</taxon>
    </lineage>
</organism>
<feature type="region of interest" description="Disordered" evidence="1">
    <location>
        <begin position="175"/>
        <end position="221"/>
    </location>
</feature>
<dbReference type="AlphaFoldDB" id="A0A0D3H2C7"/>
<dbReference type="Gramene" id="OBART08G21160.1">
    <property type="protein sequence ID" value="OBART08G21160.1"/>
    <property type="gene ID" value="OBART08G21160"/>
</dbReference>
<feature type="compositionally biased region" description="Polar residues" evidence="1">
    <location>
        <begin position="274"/>
        <end position="285"/>
    </location>
</feature>
<dbReference type="Proteomes" id="UP000026960">
    <property type="component" value="Chromosome 8"/>
</dbReference>
<feature type="region of interest" description="Disordered" evidence="1">
    <location>
        <begin position="455"/>
        <end position="546"/>
    </location>
</feature>
<dbReference type="eggNOG" id="ENOG502QS3H">
    <property type="taxonomic scope" value="Eukaryota"/>
</dbReference>
<feature type="region of interest" description="Disordered" evidence="1">
    <location>
        <begin position="350"/>
        <end position="399"/>
    </location>
</feature>
<reference evidence="2" key="2">
    <citation type="submission" date="2015-03" db="UniProtKB">
        <authorList>
            <consortium name="EnsemblPlants"/>
        </authorList>
    </citation>
    <scope>IDENTIFICATION</scope>
</reference>
<keyword evidence="3" id="KW-1185">Reference proteome</keyword>
<evidence type="ECO:0000313" key="2">
    <source>
        <dbReference type="EnsemblPlants" id="OBART08G21160.1"/>
    </source>
</evidence>
<proteinExistence type="predicted"/>
<feature type="compositionally biased region" description="Basic and acidic residues" evidence="1">
    <location>
        <begin position="499"/>
        <end position="508"/>
    </location>
</feature>
<feature type="compositionally biased region" description="Basic and acidic residues" evidence="1">
    <location>
        <begin position="210"/>
        <end position="221"/>
    </location>
</feature>
<dbReference type="STRING" id="65489.A0A0D3H2C7"/>
<reference evidence="2" key="1">
    <citation type="journal article" date="2009" name="Rice">
        <title>De Novo Next Generation Sequencing of Plant Genomes.</title>
        <authorList>
            <person name="Rounsley S."/>
            <person name="Marri P.R."/>
            <person name="Yu Y."/>
            <person name="He R."/>
            <person name="Sisneros N."/>
            <person name="Goicoechea J.L."/>
            <person name="Lee S.J."/>
            <person name="Angelova A."/>
            <person name="Kudrna D."/>
            <person name="Luo M."/>
            <person name="Affourtit J."/>
            <person name="Desany B."/>
            <person name="Knight J."/>
            <person name="Niazi F."/>
            <person name="Egholm M."/>
            <person name="Wing R.A."/>
        </authorList>
    </citation>
    <scope>NUCLEOTIDE SEQUENCE [LARGE SCALE GENOMIC DNA]</scope>
    <source>
        <strain evidence="2">cv. IRGC 105608</strain>
    </source>
</reference>
<feature type="compositionally biased region" description="Basic and acidic residues" evidence="1">
    <location>
        <begin position="62"/>
        <end position="73"/>
    </location>
</feature>
<feature type="compositionally biased region" description="Polar residues" evidence="1">
    <location>
        <begin position="318"/>
        <end position="327"/>
    </location>
</feature>
<dbReference type="PANTHER" id="PTHR34660:SF20">
    <property type="match status" value="1"/>
</dbReference>
<evidence type="ECO:0000313" key="3">
    <source>
        <dbReference type="Proteomes" id="UP000026960"/>
    </source>
</evidence>